<dbReference type="FunFam" id="1.10.150.670:FF:000003">
    <property type="entry name" value="Crossover junction endonuclease MUS81"/>
    <property type="match status" value="1"/>
</dbReference>
<dbReference type="GO" id="GO:0006308">
    <property type="term" value="P:DNA catabolic process"/>
    <property type="evidence" value="ECO:0007669"/>
    <property type="project" value="UniProtKB-UniRule"/>
</dbReference>
<evidence type="ECO:0000313" key="21">
    <source>
        <dbReference type="Proteomes" id="UP000019116"/>
    </source>
</evidence>
<feature type="region of interest" description="Disordered" evidence="18">
    <location>
        <begin position="423"/>
        <end position="460"/>
    </location>
</feature>
<comment type="subcellular location">
    <subcellularLocation>
        <location evidence="2 17">Nucleus</location>
    </subcellularLocation>
</comment>
<evidence type="ECO:0000256" key="17">
    <source>
        <dbReference type="RuleBase" id="RU369042"/>
    </source>
</evidence>
<accession>A0A3B6FXC0</accession>
<keyword evidence="10" id="KW-0498">Mitosis</keyword>
<dbReference type="GO" id="GO:0000712">
    <property type="term" value="P:resolution of meiotic recombination intermediates"/>
    <property type="evidence" value="ECO:0000318"/>
    <property type="project" value="GO_Central"/>
</dbReference>
<dbReference type="Gramene" id="TraesCS3B03G1331600.1">
    <property type="protein sequence ID" value="TraesCS3B03G1331600.1.CDS"/>
    <property type="gene ID" value="TraesCS3B03G1331600"/>
</dbReference>
<evidence type="ECO:0000256" key="12">
    <source>
        <dbReference type="ARBA" id="ARBA00022842"/>
    </source>
</evidence>
<proteinExistence type="inferred from homology"/>
<feature type="compositionally biased region" description="Polar residues" evidence="18">
    <location>
        <begin position="151"/>
        <end position="163"/>
    </location>
</feature>
<keyword evidence="7 17" id="KW-0479">Metal-binding</keyword>
<evidence type="ECO:0000256" key="16">
    <source>
        <dbReference type="ARBA" id="ARBA00023254"/>
    </source>
</evidence>
<dbReference type="GO" id="GO:0000727">
    <property type="term" value="P:double-strand break repair via break-induced replication"/>
    <property type="evidence" value="ECO:0000318"/>
    <property type="project" value="GO_Central"/>
</dbReference>
<dbReference type="InterPro" id="IPR047417">
    <property type="entry name" value="WHD_MUS81"/>
</dbReference>
<evidence type="ECO:0000256" key="4">
    <source>
        <dbReference type="ARBA" id="ARBA00017114"/>
    </source>
</evidence>
<dbReference type="GO" id="GO:0051301">
    <property type="term" value="P:cell division"/>
    <property type="evidence" value="ECO:0007669"/>
    <property type="project" value="UniProtKB-KW"/>
</dbReference>
<keyword evidence="11 17" id="KW-0378">Hydrolase</keyword>
<evidence type="ECO:0000256" key="5">
    <source>
        <dbReference type="ARBA" id="ARBA00022618"/>
    </source>
</evidence>
<feature type="compositionally biased region" description="Polar residues" evidence="18">
    <location>
        <begin position="444"/>
        <end position="460"/>
    </location>
</feature>
<evidence type="ECO:0000256" key="2">
    <source>
        <dbReference type="ARBA" id="ARBA00004123"/>
    </source>
</evidence>
<evidence type="ECO:0000256" key="3">
    <source>
        <dbReference type="ARBA" id="ARBA00010015"/>
    </source>
</evidence>
<dbReference type="STRING" id="4565.A0A3B6FXC0"/>
<protein>
    <recommendedName>
        <fullName evidence="4 17">Crossover junction endonuclease MUS81</fullName>
        <ecNumber evidence="17">3.1.22.-</ecNumber>
    </recommendedName>
</protein>
<feature type="region of interest" description="Disordered" evidence="18">
    <location>
        <begin position="151"/>
        <end position="173"/>
    </location>
</feature>
<keyword evidence="9 17" id="KW-0227">DNA damage</keyword>
<keyword evidence="6 17" id="KW-0540">Nuclease</keyword>
<evidence type="ECO:0000256" key="15">
    <source>
        <dbReference type="ARBA" id="ARBA00023242"/>
    </source>
</evidence>
<dbReference type="InterPro" id="IPR047416">
    <property type="entry name" value="XPF_nuclease_Mus81"/>
</dbReference>
<keyword evidence="14 17" id="KW-0234">DNA repair</keyword>
<reference evidence="20" key="1">
    <citation type="submission" date="2018-08" db="EMBL/GenBank/DDBJ databases">
        <authorList>
            <person name="Rossello M."/>
        </authorList>
    </citation>
    <scope>NUCLEOTIDE SEQUENCE [LARGE SCALE GENOMIC DNA]</scope>
    <source>
        <strain evidence="20">cv. Chinese Spring</strain>
    </source>
</reference>
<keyword evidence="8 17" id="KW-0255">Endonuclease</keyword>
<dbReference type="SUPFAM" id="SSF52980">
    <property type="entry name" value="Restriction endonuclease-like"/>
    <property type="match status" value="1"/>
</dbReference>
<dbReference type="GO" id="GO:0046872">
    <property type="term" value="F:metal ion binding"/>
    <property type="evidence" value="ECO:0007669"/>
    <property type="project" value="UniProtKB-UniRule"/>
</dbReference>
<reference evidence="20" key="2">
    <citation type="submission" date="2018-10" db="UniProtKB">
        <authorList>
            <consortium name="EnsemblPlants"/>
        </authorList>
    </citation>
    <scope>IDENTIFICATION</scope>
</reference>
<comment type="cofactor">
    <cofactor evidence="1 17">
        <name>Mg(2+)</name>
        <dbReference type="ChEBI" id="CHEBI:18420"/>
    </cofactor>
</comment>
<dbReference type="InterPro" id="IPR033309">
    <property type="entry name" value="Mus81"/>
</dbReference>
<comment type="subunit">
    <text evidence="17">Interacts with EME1.</text>
</comment>
<dbReference type="Gramene" id="TraesCS3B02G534900.1">
    <property type="protein sequence ID" value="TraesCS3B02G534900.1"/>
    <property type="gene ID" value="TraesCS3B02G534900"/>
</dbReference>
<evidence type="ECO:0000256" key="11">
    <source>
        <dbReference type="ARBA" id="ARBA00022801"/>
    </source>
</evidence>
<keyword evidence="16" id="KW-0469">Meiosis</keyword>
<dbReference type="GO" id="GO:0031573">
    <property type="term" value="P:mitotic intra-S DNA damage checkpoint signaling"/>
    <property type="evidence" value="ECO:0000318"/>
    <property type="project" value="GO_Central"/>
</dbReference>
<dbReference type="GO" id="GO:0048257">
    <property type="term" value="F:3'-flap endonuclease activity"/>
    <property type="evidence" value="ECO:0000318"/>
    <property type="project" value="GO_Central"/>
</dbReference>
<dbReference type="CDD" id="cd21036">
    <property type="entry name" value="WH_MUS81"/>
    <property type="match status" value="1"/>
</dbReference>
<name>A0A3B6FXC0_WHEAT</name>
<dbReference type="PANTHER" id="PTHR13451:SF0">
    <property type="entry name" value="CROSSOVER JUNCTION ENDONUCLEASE MUS81"/>
    <property type="match status" value="1"/>
</dbReference>
<keyword evidence="15 17" id="KW-0539">Nucleus</keyword>
<dbReference type="Pfam" id="PF02732">
    <property type="entry name" value="ERCC4"/>
    <property type="match status" value="1"/>
</dbReference>
<evidence type="ECO:0000256" key="14">
    <source>
        <dbReference type="ARBA" id="ARBA00023204"/>
    </source>
</evidence>
<dbReference type="SMART" id="SM00891">
    <property type="entry name" value="ERCC4"/>
    <property type="match status" value="1"/>
</dbReference>
<dbReference type="GO" id="GO:0008821">
    <property type="term" value="F:crossover junction DNA endonuclease activity"/>
    <property type="evidence" value="ECO:0007669"/>
    <property type="project" value="UniProtKB-UniRule"/>
</dbReference>
<feature type="domain" description="ERCC4" evidence="19">
    <location>
        <begin position="420"/>
        <end position="584"/>
    </location>
</feature>
<sequence>MAPSAPRKKRKVSLPENEEVAARIFEKHRSMAAQQPAGLPDHQARALAAAYTGVCAAKEPVRTPGDLARLKCAFPHLSQTFTSYAAEMCPFGPSVNSRFGWLLVCGILSFSSVPLNPLCLLICCGLRPLICCRGVGDWVVDVMEDSFPGSSLDLSPPRSNTPGETGKKNTRNKPYVPRLKSAAYAIMITLYSATLVQRAAFNQRKREKTLEYATADIDSCFPPREMERGKEFMMRQELIDAAEASGLSQHAIGPNNSRNSRNDGYSYTGWNSMKTLTNKDLVEKKSNPANLSDSCSCDTHQIEKPLTCFGLSVDRLDPKMRLTFDSGVLLLFGTCVLYRVSTSDSLLVDACRRLSSAVVYHQFSIDGIEAGMSNSIAPLNLSGPPYYLTEKGKEIALVCLARSGLDGPAGPLKAADHPAVVLSDSDSDEYDSSSPLIGSERSGLPNSKAGSSSSFDNGCATNSPLSSREMFGHQSFSAMGSAEKSLLAMPPHQSNESFLKAYEVVLILDDRDTFGSIKHLPVGDALWIARHKELDTEYVLDFIVERKNVDDLLGSIKDNRYKDQKLRLKKCGLRKLIYLVEGICFTTEVLEGFDVQRTTGYADTEKKYGHLTGSIIDYYSRNFSAGAGTSRLCLTYDEFVKRCSDLEKVTMSDIFALQLMQVPQVTEEAALAVTSLYPTLLSLAKAYTMLDGDRRAQEEMLKNKSDMVNAGASKNIFKLIWAEG</sequence>
<evidence type="ECO:0000256" key="1">
    <source>
        <dbReference type="ARBA" id="ARBA00001946"/>
    </source>
</evidence>
<evidence type="ECO:0000256" key="7">
    <source>
        <dbReference type="ARBA" id="ARBA00022723"/>
    </source>
</evidence>
<dbReference type="Proteomes" id="UP000019116">
    <property type="component" value="Chromosome 3B"/>
</dbReference>
<dbReference type="GO" id="GO:0048476">
    <property type="term" value="C:Holliday junction resolvase complex"/>
    <property type="evidence" value="ECO:0000318"/>
    <property type="project" value="GO_Central"/>
</dbReference>
<evidence type="ECO:0000259" key="19">
    <source>
        <dbReference type="SMART" id="SM00891"/>
    </source>
</evidence>
<dbReference type="OrthoDB" id="5963188at2759"/>
<comment type="function">
    <text evidence="17">Interacts with EME1 to form a DNA structure-specific endonuclease with substrate preference for branched DNA structures with a 5'-end at the branch nick. Typical substrates include 3'-flap structures, D-loops, replication forks and nicked Holliday junctions. May be required in mitosis for the processing of stalled or collapsed replication fork intermediates. May be required in meiosis for the repair of meiosis-specific double strand breaks subsequent to single-end invasion (SEI).</text>
</comment>
<dbReference type="Gene3D" id="3.40.50.10130">
    <property type="match status" value="1"/>
</dbReference>
<dbReference type="InterPro" id="IPR036388">
    <property type="entry name" value="WH-like_DNA-bd_sf"/>
</dbReference>
<dbReference type="InterPro" id="IPR011335">
    <property type="entry name" value="Restrct_endonuc-II-like"/>
</dbReference>
<evidence type="ECO:0000256" key="8">
    <source>
        <dbReference type="ARBA" id="ARBA00022759"/>
    </source>
</evidence>
<dbReference type="Gene3D" id="1.10.150.670">
    <property type="entry name" value="Crossover junction endonuclease EME1, DNA-binding domain"/>
    <property type="match status" value="1"/>
</dbReference>
<evidence type="ECO:0000256" key="10">
    <source>
        <dbReference type="ARBA" id="ARBA00022776"/>
    </source>
</evidence>
<organism evidence="20">
    <name type="scientific">Triticum aestivum</name>
    <name type="common">Wheat</name>
    <dbReference type="NCBI Taxonomy" id="4565"/>
    <lineage>
        <taxon>Eukaryota</taxon>
        <taxon>Viridiplantae</taxon>
        <taxon>Streptophyta</taxon>
        <taxon>Embryophyta</taxon>
        <taxon>Tracheophyta</taxon>
        <taxon>Spermatophyta</taxon>
        <taxon>Magnoliopsida</taxon>
        <taxon>Liliopsida</taxon>
        <taxon>Poales</taxon>
        <taxon>Poaceae</taxon>
        <taxon>BOP clade</taxon>
        <taxon>Pooideae</taxon>
        <taxon>Triticodae</taxon>
        <taxon>Triticeae</taxon>
        <taxon>Triticinae</taxon>
        <taxon>Triticum</taxon>
    </lineage>
</organism>
<dbReference type="PaxDb" id="4565-Traes_3AL_B140067D2.1"/>
<comment type="similarity">
    <text evidence="3 17">Belongs to the XPF family.</text>
</comment>
<dbReference type="InterPro" id="IPR006166">
    <property type="entry name" value="ERCC4_domain"/>
</dbReference>
<dbReference type="PANTHER" id="PTHR13451">
    <property type="entry name" value="CLASS II CROSSOVER JUNCTION ENDONUCLEASE MUS81"/>
    <property type="match status" value="1"/>
</dbReference>
<keyword evidence="21" id="KW-1185">Reference proteome</keyword>
<keyword evidence="13 17" id="KW-0233">DNA recombination</keyword>
<dbReference type="CDD" id="cd20074">
    <property type="entry name" value="XPF_nuclease_Mus81"/>
    <property type="match status" value="1"/>
</dbReference>
<keyword evidence="10" id="KW-0131">Cell cycle</keyword>
<dbReference type="AlphaFoldDB" id="A0A3B6FXC0"/>
<evidence type="ECO:0000256" key="13">
    <source>
        <dbReference type="ARBA" id="ARBA00023172"/>
    </source>
</evidence>
<dbReference type="EC" id="3.1.22.-" evidence="17"/>
<keyword evidence="5" id="KW-0132">Cell division</keyword>
<dbReference type="InterPro" id="IPR042530">
    <property type="entry name" value="EME1/EME2_C"/>
</dbReference>
<dbReference type="SMR" id="A0A3B6FXC0"/>
<dbReference type="GO" id="GO:0003677">
    <property type="term" value="F:DNA binding"/>
    <property type="evidence" value="ECO:0007669"/>
    <property type="project" value="UniProtKB-UniRule"/>
</dbReference>
<keyword evidence="12 17" id="KW-0460">Magnesium</keyword>
<dbReference type="Gene3D" id="1.10.10.10">
    <property type="entry name" value="Winged helix-like DNA-binding domain superfamily/Winged helix DNA-binding domain"/>
    <property type="match status" value="1"/>
</dbReference>
<dbReference type="EnsemblPlants" id="TraesCS3B02G534900.1">
    <property type="protein sequence ID" value="TraesCS3B02G534900.1"/>
    <property type="gene ID" value="TraesCS3B02G534900"/>
</dbReference>
<dbReference type="FunFam" id="3.40.50.10130:FF:000005">
    <property type="entry name" value="crossover junction endonuclease MUS81 isoform X1"/>
    <property type="match status" value="1"/>
</dbReference>
<evidence type="ECO:0000256" key="18">
    <source>
        <dbReference type="SAM" id="MobiDB-lite"/>
    </source>
</evidence>
<evidence type="ECO:0000256" key="9">
    <source>
        <dbReference type="ARBA" id="ARBA00022763"/>
    </source>
</evidence>
<evidence type="ECO:0000256" key="6">
    <source>
        <dbReference type="ARBA" id="ARBA00022722"/>
    </source>
</evidence>
<evidence type="ECO:0000313" key="20">
    <source>
        <dbReference type="EnsemblPlants" id="TraesCS3B02G534900.1"/>
    </source>
</evidence>
<dbReference type="GO" id="GO:0005634">
    <property type="term" value="C:nucleus"/>
    <property type="evidence" value="ECO:0000318"/>
    <property type="project" value="GO_Central"/>
</dbReference>